<keyword evidence="3" id="KW-1185">Reference proteome</keyword>
<feature type="region of interest" description="Disordered" evidence="1">
    <location>
        <begin position="54"/>
        <end position="77"/>
    </location>
</feature>
<dbReference type="EMBL" id="KY355735">
    <property type="protein sequence ID" value="APZ76331.1"/>
    <property type="molecule type" value="Genomic_DNA"/>
</dbReference>
<gene>
    <name evidence="2" type="primary">ORF116</name>
    <name evidence="2" type="ORF">MRV_0120</name>
</gene>
<sequence length="111" mass="12205">MPPNGCRNDQDGTSLGGRSPPVRQCVSVSVSVSGLVCPLPRCESFLLLLLLPSRPLPDSSSITDRRRDLRSSDTRAVISRSRGADSGLFTKQRQRLFNKKERQIPDLVLTA</sequence>
<proteinExistence type="predicted"/>
<feature type="region of interest" description="Disordered" evidence="1">
    <location>
        <begin position="1"/>
        <end position="20"/>
    </location>
</feature>
<evidence type="ECO:0000313" key="2">
    <source>
        <dbReference type="EMBL" id="APZ76331.1"/>
    </source>
</evidence>
<dbReference type="KEGG" id="vg:30999457"/>
<feature type="compositionally biased region" description="Basic and acidic residues" evidence="1">
    <location>
        <begin position="63"/>
        <end position="73"/>
    </location>
</feature>
<name>A0A1P8VJ13_9BETA</name>
<evidence type="ECO:0000313" key="3">
    <source>
        <dbReference type="Proteomes" id="UP000202182"/>
    </source>
</evidence>
<reference evidence="2" key="1">
    <citation type="submission" date="2016-12" db="EMBL/GenBank/DDBJ databases">
        <title>A murine herpesvirus closely related to ubiquitous human herpesviruses causes T-cell depletion.</title>
        <authorList>
            <person name="Patel S.J."/>
            <person name="Zhao G."/>
            <person name="Penna V.R."/>
            <person name="Park E."/>
            <person name="Lauron E.J."/>
            <person name="Harvey I.B."/>
            <person name="Beatty W.L."/>
            <person name="Plougastel-Douglas B."/>
            <person name="Poursine-Laurent J."/>
            <person name="Fremont D.H."/>
            <person name="Wang D."/>
            <person name="Yokoyama W.M."/>
        </authorList>
    </citation>
    <scope>NUCLEOTIDE SEQUENCE [LARGE SCALE GENOMIC DNA]</scope>
    <source>
        <strain evidence="2">YOK1</strain>
    </source>
</reference>
<organism evidence="2">
    <name type="scientific">Murid betaherpesvirus 3</name>
    <dbReference type="NCBI Taxonomy" id="2560603"/>
    <lineage>
        <taxon>Viruses</taxon>
        <taxon>Duplodnaviria</taxon>
        <taxon>Heunggongvirae</taxon>
        <taxon>Peploviricota</taxon>
        <taxon>Herviviricetes</taxon>
        <taxon>Herpesvirales</taxon>
        <taxon>Orthoherpesviridae</taxon>
        <taxon>Betaherpesvirinae</taxon>
        <taxon>Roseolovirus</taxon>
        <taxon>Roseolovirus muridbeta3</taxon>
    </lineage>
</organism>
<evidence type="ECO:0000256" key="1">
    <source>
        <dbReference type="SAM" id="MobiDB-lite"/>
    </source>
</evidence>
<dbReference type="Proteomes" id="UP000202182">
    <property type="component" value="Segment"/>
</dbReference>
<protein>
    <submittedName>
        <fullName evidence="2">Uncharacterized protein</fullName>
    </submittedName>
</protein>
<accession>A0A1P8VJ13</accession>